<dbReference type="Gene3D" id="3.40.50.1240">
    <property type="entry name" value="Phosphoglycerate mutase-like"/>
    <property type="match status" value="1"/>
</dbReference>
<reference evidence="2" key="1">
    <citation type="submission" date="2015-02" db="EMBL/GenBank/DDBJ databases">
        <title>Draft Genome of Frankia sp. CpI1-S.</title>
        <authorList>
            <person name="Oshone R.T."/>
            <person name="Ngom M."/>
            <person name="Ghodhbane-Gtari F."/>
            <person name="Gtari M."/>
            <person name="Morris K."/>
            <person name="Thomas K."/>
            <person name="Sen A."/>
            <person name="Tisa L.S."/>
        </authorList>
    </citation>
    <scope>NUCLEOTIDE SEQUENCE [LARGE SCALE GENOMIC DNA]</scope>
    <source>
        <strain evidence="2">CpI1-S</strain>
    </source>
</reference>
<comment type="caution">
    <text evidence="1">The sequence shown here is derived from an EMBL/GenBank/DDBJ whole genome shotgun (WGS) entry which is preliminary data.</text>
</comment>
<dbReference type="EMBL" id="JYFN01000030">
    <property type="protein sequence ID" value="KJE21917.1"/>
    <property type="molecule type" value="Genomic_DNA"/>
</dbReference>
<name>A0A0D8BET3_9ACTN</name>
<gene>
    <name evidence="1" type="ORF">FF36_03820</name>
</gene>
<evidence type="ECO:0000313" key="2">
    <source>
        <dbReference type="Proteomes" id="UP000032545"/>
    </source>
</evidence>
<dbReference type="CDD" id="cd07067">
    <property type="entry name" value="HP_PGM_like"/>
    <property type="match status" value="1"/>
</dbReference>
<organism evidence="1 2">
    <name type="scientific">Frankia torreyi</name>
    <dbReference type="NCBI Taxonomy" id="1856"/>
    <lineage>
        <taxon>Bacteria</taxon>
        <taxon>Bacillati</taxon>
        <taxon>Actinomycetota</taxon>
        <taxon>Actinomycetes</taxon>
        <taxon>Frankiales</taxon>
        <taxon>Frankiaceae</taxon>
        <taxon>Frankia</taxon>
    </lineage>
</organism>
<dbReference type="SMART" id="SM00855">
    <property type="entry name" value="PGAM"/>
    <property type="match status" value="1"/>
</dbReference>
<dbReference type="Proteomes" id="UP000032545">
    <property type="component" value="Unassembled WGS sequence"/>
</dbReference>
<protein>
    <submittedName>
        <fullName evidence="1">Fructose-2,6-bisphosphatase</fullName>
        <ecNumber evidence="1">5.4.2.11</ecNumber>
    </submittedName>
</protein>
<dbReference type="GO" id="GO:0004619">
    <property type="term" value="F:phosphoglycerate mutase activity"/>
    <property type="evidence" value="ECO:0007669"/>
    <property type="project" value="UniProtKB-EC"/>
</dbReference>
<dbReference type="GO" id="GO:0016791">
    <property type="term" value="F:phosphatase activity"/>
    <property type="evidence" value="ECO:0007669"/>
    <property type="project" value="TreeGrafter"/>
</dbReference>
<dbReference type="InterPro" id="IPR050275">
    <property type="entry name" value="PGM_Phosphatase"/>
</dbReference>
<evidence type="ECO:0000313" key="1">
    <source>
        <dbReference type="EMBL" id="KJE21917.1"/>
    </source>
</evidence>
<keyword evidence="1" id="KW-0413">Isomerase</keyword>
<dbReference type="PANTHER" id="PTHR48100">
    <property type="entry name" value="BROAD-SPECIFICITY PHOSPHATASE YOR283W-RELATED"/>
    <property type="match status" value="1"/>
</dbReference>
<dbReference type="Pfam" id="PF00300">
    <property type="entry name" value="His_Phos_1"/>
    <property type="match status" value="1"/>
</dbReference>
<dbReference type="AlphaFoldDB" id="A0A0D8BET3"/>
<accession>A0A0D8BET3</accession>
<sequence>MIAPVVDLLLVRHADSVAPTPDGPDEYRRPLTEKGCEQALDLVSALGHHGRASRLLSSPCLRAIQTLEPTARVVGLPICRRDELREWRSGLAPTRDWQAHYERSWAQPGTVIGTGESLAELTTRAGNTVRALVGSAAPATTILAATHGTWISRALLALGLPIDCAFWLSMPMPAIYTLSFDGPDLRRAFGPGLESGQ</sequence>
<dbReference type="InterPro" id="IPR013078">
    <property type="entry name" value="His_Pase_superF_clade-1"/>
</dbReference>
<reference evidence="1 2" key="2">
    <citation type="journal article" date="2016" name="Genome Announc.">
        <title>Permanent Draft Genome Sequences for Two Variants of Frankia sp. Strain CpI1, the First Frankia Strain Isolated from Root Nodules of Comptonia peregrina.</title>
        <authorList>
            <person name="Oshone R."/>
            <person name="Hurst S.G.IV."/>
            <person name="Abebe-Akele F."/>
            <person name="Simpson S."/>
            <person name="Morris K."/>
            <person name="Thomas W.K."/>
            <person name="Tisa L.S."/>
        </authorList>
    </citation>
    <scope>NUCLEOTIDE SEQUENCE [LARGE SCALE GENOMIC DNA]</scope>
    <source>
        <strain evidence="2">CpI1-S</strain>
    </source>
</reference>
<proteinExistence type="predicted"/>
<dbReference type="SUPFAM" id="SSF53254">
    <property type="entry name" value="Phosphoglycerate mutase-like"/>
    <property type="match status" value="1"/>
</dbReference>
<dbReference type="InterPro" id="IPR029033">
    <property type="entry name" value="His_PPase_superfam"/>
</dbReference>
<dbReference type="EC" id="5.4.2.11" evidence="1"/>
<keyword evidence="2" id="KW-1185">Reference proteome</keyword>
<dbReference type="PATRIC" id="fig|1502723.3.peg.3291"/>